<sequence>MRAIAWISRAAVCGAALMAASAATAQVAADSPRATAYQEVLQLPDWTGIWYPDWTRLFADRAAPPQLTPTAQAAFDAYQASIRENGPNQEAQAQCLPPGIPGVMQQPYPIEILFSPGRVTILTEAYEQVRRIYTDGRALPADPDLFFNGESVGYWDGDMLVVDTVGLHPLTNIAAGIPHTEKSRVHEHIYLSGPGELMIEFTITNPDVLRVPYVTRVAYRLDNEFPLREYVCAENNRLTSGEDGANIDLGFDHLEEDDPFGAPPSE</sequence>
<organism evidence="2 3">
    <name type="scientific">Alteraurantiacibacter aestuarii</name>
    <dbReference type="NCBI Taxonomy" id="650004"/>
    <lineage>
        <taxon>Bacteria</taxon>
        <taxon>Pseudomonadati</taxon>
        <taxon>Pseudomonadota</taxon>
        <taxon>Alphaproteobacteria</taxon>
        <taxon>Sphingomonadales</taxon>
        <taxon>Erythrobacteraceae</taxon>
        <taxon>Alteraurantiacibacter</taxon>
    </lineage>
</organism>
<feature type="chain" id="PRO_5032573224" evidence="1">
    <location>
        <begin position="26"/>
        <end position="266"/>
    </location>
</feature>
<protein>
    <submittedName>
        <fullName evidence="2">Uncharacterized protein</fullName>
    </submittedName>
</protein>
<name>A0A844ZLR1_9SPHN</name>
<comment type="caution">
    <text evidence="2">The sequence shown here is derived from an EMBL/GenBank/DDBJ whole genome shotgun (WGS) entry which is preliminary data.</text>
</comment>
<reference evidence="2 3" key="1">
    <citation type="submission" date="2019-12" db="EMBL/GenBank/DDBJ databases">
        <title>Genomic-based taxomic classification of the family Erythrobacteraceae.</title>
        <authorList>
            <person name="Xu L."/>
        </authorList>
    </citation>
    <scope>NUCLEOTIDE SEQUENCE [LARGE SCALE GENOMIC DNA]</scope>
    <source>
        <strain evidence="2 3">JCM 16339</strain>
    </source>
</reference>
<dbReference type="EMBL" id="WTYY01000003">
    <property type="protein sequence ID" value="MXO88523.1"/>
    <property type="molecule type" value="Genomic_DNA"/>
</dbReference>
<feature type="signal peptide" evidence="1">
    <location>
        <begin position="1"/>
        <end position="25"/>
    </location>
</feature>
<dbReference type="OrthoDB" id="7054794at2"/>
<dbReference type="Proteomes" id="UP000435243">
    <property type="component" value="Unassembled WGS sequence"/>
</dbReference>
<keyword evidence="3" id="KW-1185">Reference proteome</keyword>
<evidence type="ECO:0000256" key="1">
    <source>
        <dbReference type="SAM" id="SignalP"/>
    </source>
</evidence>
<evidence type="ECO:0000313" key="3">
    <source>
        <dbReference type="Proteomes" id="UP000435243"/>
    </source>
</evidence>
<gene>
    <name evidence="2" type="ORF">GRI32_07195</name>
</gene>
<dbReference type="RefSeq" id="WP_160590722.1">
    <property type="nucleotide sequence ID" value="NZ_BAAAFP010000001.1"/>
</dbReference>
<proteinExistence type="predicted"/>
<evidence type="ECO:0000313" key="2">
    <source>
        <dbReference type="EMBL" id="MXO88523.1"/>
    </source>
</evidence>
<dbReference type="AlphaFoldDB" id="A0A844ZLR1"/>
<accession>A0A844ZLR1</accession>
<keyword evidence="1" id="KW-0732">Signal</keyword>